<dbReference type="GO" id="GO:0006281">
    <property type="term" value="P:DNA repair"/>
    <property type="evidence" value="ECO:0007669"/>
    <property type="project" value="InterPro"/>
</dbReference>
<evidence type="ECO:0000256" key="1">
    <source>
        <dbReference type="ARBA" id="ARBA00022763"/>
    </source>
</evidence>
<dbReference type="PROSITE" id="PS50173">
    <property type="entry name" value="UMUC"/>
    <property type="match status" value="1"/>
</dbReference>
<feature type="domain" description="UmuC" evidence="2">
    <location>
        <begin position="33"/>
        <end position="158"/>
    </location>
</feature>
<dbReference type="RefSeq" id="WP_246466323.1">
    <property type="nucleotide sequence ID" value="NZ_JACHMN010000002.1"/>
</dbReference>
<dbReference type="CDD" id="cd03468">
    <property type="entry name" value="PolY_like"/>
    <property type="match status" value="1"/>
</dbReference>
<dbReference type="PANTHER" id="PTHR35369:SF2">
    <property type="entry name" value="BLR3025 PROTEIN"/>
    <property type="match status" value="1"/>
</dbReference>
<dbReference type="InterPro" id="IPR050356">
    <property type="entry name" value="SulA_CellDiv_inhibitor"/>
</dbReference>
<keyword evidence="4" id="KW-1185">Reference proteome</keyword>
<protein>
    <submittedName>
        <fullName evidence="3">Protein ImuB</fullName>
    </submittedName>
</protein>
<evidence type="ECO:0000313" key="4">
    <source>
        <dbReference type="Proteomes" id="UP000587527"/>
    </source>
</evidence>
<comment type="caution">
    <text evidence="3">The sequence shown here is derived from an EMBL/GenBank/DDBJ whole genome shotgun (WGS) entry which is preliminary data.</text>
</comment>
<dbReference type="EMBL" id="JACHMN010000002">
    <property type="protein sequence ID" value="MBB5869401.1"/>
    <property type="molecule type" value="Genomic_DNA"/>
</dbReference>
<name>A0A841BRH3_9ACTN</name>
<sequence>MSRQTATRTMLVWCPDWPIIAAEIVEGVPARAPVAVLHANRVVASSIAARAEGVRRGLRKRDAQARCPELIVLDQDLGRDARAFEPVVAAVEEIAAGVAILRAGVCAFAARGPARYFGGEEAAAERIVEQIAVECSVEAQIGVAEGTFGALLAARAGRHVPPGRTGEFLAGLPIGHLDRPALTGLLERLGVRTLGGFADLDPSDVMARFGLDGALAQRLAAGRDDRPLAVRRPPPDLAVAERFEDPIERVDVAAFAARSLAEQLAERLAGHGIACTRLAITAITTDGRELHRTWRHEGVLTAVGIADRTRWQLDGWLARRGPTSPSATGGIVALRLSPEGILAQAALQPGLWGEAGDERDRAHRAMHRVQGLLGPTGVLRGVLGGGNDPGARVTLVPWGEEYLPALPDGPWPDRLPSPSPARIMPEPQPVAVLDTDGEPVTVSPRLALSAMPAAVVLAGSAHTIAEWAGPWPTDEHWWDRGRARALLRAQALLDDGRLLLLVVHRGAWLLVADYD</sequence>
<proteinExistence type="predicted"/>
<dbReference type="SUPFAM" id="SSF56672">
    <property type="entry name" value="DNA/RNA polymerases"/>
    <property type="match status" value="1"/>
</dbReference>
<organism evidence="3 4">
    <name type="scientific">Allocatelliglobosispora scoriae</name>
    <dbReference type="NCBI Taxonomy" id="643052"/>
    <lineage>
        <taxon>Bacteria</taxon>
        <taxon>Bacillati</taxon>
        <taxon>Actinomycetota</taxon>
        <taxon>Actinomycetes</taxon>
        <taxon>Micromonosporales</taxon>
        <taxon>Micromonosporaceae</taxon>
        <taxon>Allocatelliglobosispora</taxon>
    </lineage>
</organism>
<keyword evidence="1" id="KW-0227">DNA damage</keyword>
<dbReference type="Gene3D" id="3.40.1170.60">
    <property type="match status" value="1"/>
</dbReference>
<dbReference type="InterPro" id="IPR043502">
    <property type="entry name" value="DNA/RNA_pol_sf"/>
</dbReference>
<evidence type="ECO:0000313" key="3">
    <source>
        <dbReference type="EMBL" id="MBB5869401.1"/>
    </source>
</evidence>
<accession>A0A841BRH3</accession>
<dbReference type="InterPro" id="IPR001126">
    <property type="entry name" value="UmuC"/>
</dbReference>
<gene>
    <name evidence="3" type="ORF">F4553_002780</name>
</gene>
<dbReference type="PANTHER" id="PTHR35369">
    <property type="entry name" value="BLR3025 PROTEIN-RELATED"/>
    <property type="match status" value="1"/>
</dbReference>
<reference evidence="3 4" key="1">
    <citation type="submission" date="2020-08" db="EMBL/GenBank/DDBJ databases">
        <title>Sequencing the genomes of 1000 actinobacteria strains.</title>
        <authorList>
            <person name="Klenk H.-P."/>
        </authorList>
    </citation>
    <scope>NUCLEOTIDE SEQUENCE [LARGE SCALE GENOMIC DNA]</scope>
    <source>
        <strain evidence="3 4">DSM 45362</strain>
    </source>
</reference>
<dbReference type="Proteomes" id="UP000587527">
    <property type="component" value="Unassembled WGS sequence"/>
</dbReference>
<evidence type="ECO:0000259" key="2">
    <source>
        <dbReference type="PROSITE" id="PS50173"/>
    </source>
</evidence>
<dbReference type="Pfam" id="PF00817">
    <property type="entry name" value="IMS"/>
    <property type="match status" value="1"/>
</dbReference>
<dbReference type="AlphaFoldDB" id="A0A841BRH3"/>